<evidence type="ECO:0000256" key="3">
    <source>
        <dbReference type="ARBA" id="ARBA00022576"/>
    </source>
</evidence>
<dbReference type="InterPro" id="IPR015421">
    <property type="entry name" value="PyrdxlP-dep_Trfase_major"/>
</dbReference>
<evidence type="ECO:0000313" key="12">
    <source>
        <dbReference type="Proteomes" id="UP000018291"/>
    </source>
</evidence>
<keyword evidence="10" id="KW-0963">Cytoplasm</keyword>
<evidence type="ECO:0000256" key="2">
    <source>
        <dbReference type="ARBA" id="ARBA00005063"/>
    </source>
</evidence>
<feature type="binding site" evidence="10">
    <location>
        <position position="187"/>
    </location>
    <ligand>
        <name>substrate</name>
    </ligand>
</feature>
<evidence type="ECO:0000256" key="6">
    <source>
        <dbReference type="ARBA" id="ARBA00022756"/>
    </source>
</evidence>
<keyword evidence="6 10" id="KW-0093">Biotin biosynthesis</keyword>
<evidence type="ECO:0000256" key="7">
    <source>
        <dbReference type="ARBA" id="ARBA00022898"/>
    </source>
</evidence>
<reference evidence="11 12" key="1">
    <citation type="journal article" date="2013" name="ISME J.">
        <title>Metabolic model for the filamentous 'Candidatus Microthrix parvicella' based on genomic and metagenomic analyses.</title>
        <authorList>
            <person name="Jon McIlroy S."/>
            <person name="Kristiansen R."/>
            <person name="Albertsen M."/>
            <person name="Michael Karst S."/>
            <person name="Rossetti S."/>
            <person name="Lund Nielsen J."/>
            <person name="Tandoi V."/>
            <person name="James Seviour R."/>
            <person name="Nielsen P.H."/>
        </authorList>
    </citation>
    <scope>NUCLEOTIDE SEQUENCE [LARGE SCALE GENOMIC DNA]</scope>
    <source>
        <strain evidence="11 12">RN1</strain>
    </source>
</reference>
<dbReference type="PANTHER" id="PTHR42684:SF17">
    <property type="entry name" value="ADENOSYLMETHIONINE-8-AMINO-7-OXONONANOATE AMINOTRANSFERASE"/>
    <property type="match status" value="1"/>
</dbReference>
<sequence>MSLETCGASQCTPPILVPMTSDHVAGADGDPNEGMTQLGSAKALAFDQAHLWHPYTSIPASPAPLLATSASGCRLNVRTSDGEERTLVDGMSSWWAAVHGYSHPVLVDAARNQLETMSHVMFGGLTHQPAVELGRRLVELTPPGLERVFFSDSGSVAVEVAVKMALQHWRSKGKPNKRRLLTWRSGYHGDTFMAMSACDPEGGMHSMWSGVVPAQRFVSEPPAGIDAPIDDDFVAEIDRALTTQRDELAAVIVEPVVQGAGGMRFHNPGYLRVLRDRCDHHGVLLIFDEIATGFGRTGPMFAAEWAGVTPDIMCVGKALTGGMMTLAATLCTDRVAAAISAGEVPVLAHGPTFMANPLACATAVASLDLLVSSDYRASVARIEGALSSGLAAAGDLPQVNDVRVLGAIGVIELDRPVDMERATAAAIDAGVWLRPFRNLIYAMPPYICDDEEITTICDAMVSVAAVHSLAT</sequence>
<feature type="binding site" evidence="10">
    <location>
        <begin position="154"/>
        <end position="155"/>
    </location>
    <ligand>
        <name>pyridoxal 5'-phosphate</name>
        <dbReference type="ChEBI" id="CHEBI:597326"/>
    </ligand>
</feature>
<comment type="caution">
    <text evidence="11">The sequence shown here is derived from an EMBL/GenBank/DDBJ whole genome shotgun (WGS) entry which is preliminary data.</text>
</comment>
<name>R4YWR0_9ACTN</name>
<dbReference type="Gene3D" id="3.40.640.10">
    <property type="entry name" value="Type I PLP-dependent aspartate aminotransferase-like (Major domain)"/>
    <property type="match status" value="1"/>
</dbReference>
<dbReference type="AlphaFoldDB" id="R4YWR0"/>
<dbReference type="STRING" id="1229780.BN381_130232"/>
<evidence type="ECO:0000256" key="5">
    <source>
        <dbReference type="ARBA" id="ARBA00022691"/>
    </source>
</evidence>
<feature type="modified residue" description="N6-(pyridoxal phosphate)lysine" evidence="10">
    <location>
        <position position="317"/>
    </location>
</feature>
<feature type="binding site" evidence="10">
    <location>
        <position position="350"/>
    </location>
    <ligand>
        <name>substrate</name>
    </ligand>
</feature>
<evidence type="ECO:0000313" key="11">
    <source>
        <dbReference type="EMBL" id="CCM62674.1"/>
    </source>
</evidence>
<dbReference type="GO" id="GO:0004015">
    <property type="term" value="F:adenosylmethionine-8-amino-7-oxononanoate transaminase activity"/>
    <property type="evidence" value="ECO:0007669"/>
    <property type="project" value="UniProtKB-UniRule"/>
</dbReference>
<dbReference type="SUPFAM" id="SSF53383">
    <property type="entry name" value="PLP-dependent transferases"/>
    <property type="match status" value="1"/>
</dbReference>
<comment type="subunit">
    <text evidence="10">Homodimer.</text>
</comment>
<feature type="binding site" evidence="10">
    <location>
        <begin position="351"/>
        <end position="352"/>
    </location>
    <ligand>
        <name>pyridoxal 5'-phosphate</name>
        <dbReference type="ChEBI" id="CHEBI:597326"/>
    </ligand>
</feature>
<dbReference type="Pfam" id="PF00202">
    <property type="entry name" value="Aminotran_3"/>
    <property type="match status" value="1"/>
</dbReference>
<comment type="cofactor">
    <cofactor evidence="1 10">
        <name>pyridoxal 5'-phosphate</name>
        <dbReference type="ChEBI" id="CHEBI:597326"/>
    </cofactor>
</comment>
<dbReference type="GO" id="GO:0005737">
    <property type="term" value="C:cytoplasm"/>
    <property type="evidence" value="ECO:0007669"/>
    <property type="project" value="UniProtKB-SubCell"/>
</dbReference>
<gene>
    <name evidence="10 11" type="primary">bioA</name>
    <name evidence="11" type="ORF">BN381_130232</name>
</gene>
<dbReference type="NCBIfam" id="NF004624">
    <property type="entry name" value="PRK05964.1"/>
    <property type="match status" value="1"/>
</dbReference>
<comment type="subcellular location">
    <subcellularLocation>
        <location evidence="10">Cytoplasm</location>
    </subcellularLocation>
</comment>
<feature type="binding site" evidence="10">
    <location>
        <position position="317"/>
    </location>
    <ligand>
        <name>substrate</name>
    </ligand>
</feature>
<dbReference type="Proteomes" id="UP000018291">
    <property type="component" value="Unassembled WGS sequence"/>
</dbReference>
<dbReference type="CDD" id="cd00610">
    <property type="entry name" value="OAT_like"/>
    <property type="match status" value="1"/>
</dbReference>
<keyword evidence="4 10" id="KW-0808">Transferase</keyword>
<feature type="binding site" evidence="10">
    <location>
        <position position="94"/>
    </location>
    <ligand>
        <name>substrate</name>
    </ligand>
</feature>
<dbReference type="PANTHER" id="PTHR42684">
    <property type="entry name" value="ADENOSYLMETHIONINE-8-AMINO-7-OXONONANOATE AMINOTRANSFERASE"/>
    <property type="match status" value="1"/>
</dbReference>
<dbReference type="HAMAP" id="MF_00834">
    <property type="entry name" value="BioA"/>
    <property type="match status" value="1"/>
</dbReference>
<dbReference type="InterPro" id="IPR015422">
    <property type="entry name" value="PyrdxlP-dep_Trfase_small"/>
</dbReference>
<dbReference type="InterPro" id="IPR015424">
    <property type="entry name" value="PyrdxlP-dep_Trfase"/>
</dbReference>
<feature type="binding site" evidence="10">
    <location>
        <position position="434"/>
    </location>
    <ligand>
        <name>substrate</name>
    </ligand>
</feature>
<evidence type="ECO:0000256" key="8">
    <source>
        <dbReference type="ARBA" id="ARBA00048449"/>
    </source>
</evidence>
<evidence type="ECO:0000256" key="1">
    <source>
        <dbReference type="ARBA" id="ARBA00001933"/>
    </source>
</evidence>
<dbReference type="NCBIfam" id="TIGR00508">
    <property type="entry name" value="bioA"/>
    <property type="match status" value="1"/>
</dbReference>
<keyword evidence="7 10" id="KW-0663">Pyridoxal phosphate</keyword>
<keyword evidence="12" id="KW-1185">Reference proteome</keyword>
<dbReference type="GO" id="GO:0009102">
    <property type="term" value="P:biotin biosynthetic process"/>
    <property type="evidence" value="ECO:0007669"/>
    <property type="project" value="UniProtKB-UniRule"/>
</dbReference>
<dbReference type="eggNOG" id="COG0161">
    <property type="taxonomic scope" value="Bacteria"/>
</dbReference>
<keyword evidence="5 10" id="KW-0949">S-adenosyl-L-methionine</keyword>
<proteinExistence type="inferred from homology"/>
<feature type="site" description="Participates in the substrate recognition with KAPA and in a stacking interaction with the adenine ring of SAM" evidence="10">
    <location>
        <position position="55"/>
    </location>
</feature>
<protein>
    <recommendedName>
        <fullName evidence="10">Adenosylmethionine-8-amino-7-oxononanoate aminotransferase</fullName>
        <ecNumber evidence="10">2.6.1.62</ecNumber>
    </recommendedName>
    <alternativeName>
        <fullName evidence="10">7,8-diamino-pelargonic acid aminotransferase</fullName>
        <shortName evidence="10">DAPA AT</shortName>
        <shortName evidence="10">DAPA aminotransferase</shortName>
    </alternativeName>
    <alternativeName>
        <fullName evidence="10">7,8-diaminononanoate synthase</fullName>
        <shortName evidence="10">DANS</shortName>
    </alternativeName>
    <alternativeName>
        <fullName evidence="10">Diaminopelargonic acid synthase</fullName>
    </alternativeName>
</protein>
<dbReference type="EMBL" id="CANL01000005">
    <property type="protein sequence ID" value="CCM62674.1"/>
    <property type="molecule type" value="Genomic_DNA"/>
</dbReference>
<dbReference type="PROSITE" id="PS00600">
    <property type="entry name" value="AA_TRANSFER_CLASS_3"/>
    <property type="match status" value="1"/>
</dbReference>
<dbReference type="FunFam" id="3.40.640.10:FF:000041">
    <property type="entry name" value="Adenosylmethionine-8-amino-7-oxononanoate aminotransferase"/>
    <property type="match status" value="1"/>
</dbReference>
<comment type="catalytic activity">
    <reaction evidence="8 10">
        <text>(8S)-8-amino-7-oxononanoate + S-adenosyl-L-methionine = S-adenosyl-4-methylsulfanyl-2-oxobutanoate + (7R,8S)-7,8-diammoniononanoate</text>
        <dbReference type="Rhea" id="RHEA:16861"/>
        <dbReference type="ChEBI" id="CHEBI:16490"/>
        <dbReference type="ChEBI" id="CHEBI:59789"/>
        <dbReference type="ChEBI" id="CHEBI:149468"/>
        <dbReference type="ChEBI" id="CHEBI:149469"/>
        <dbReference type="EC" id="2.6.1.62"/>
    </reaction>
</comment>
<organism evidence="11 12">
    <name type="scientific">Candidatus Neomicrothrix parvicella RN1</name>
    <dbReference type="NCBI Taxonomy" id="1229780"/>
    <lineage>
        <taxon>Bacteria</taxon>
        <taxon>Bacillati</taxon>
        <taxon>Actinomycetota</taxon>
        <taxon>Acidimicrobiia</taxon>
        <taxon>Acidimicrobiales</taxon>
        <taxon>Microthrixaceae</taxon>
        <taxon>Candidatus Neomicrothrix</taxon>
    </lineage>
</organism>
<dbReference type="HOGENOM" id="CLU_016922_4_3_11"/>
<evidence type="ECO:0000256" key="9">
    <source>
        <dbReference type="ARBA" id="ARBA00060970"/>
    </source>
</evidence>
<feature type="binding site" evidence="10">
    <location>
        <position position="288"/>
    </location>
    <ligand>
        <name>pyridoxal 5'-phosphate</name>
        <dbReference type="ChEBI" id="CHEBI:597326"/>
    </ligand>
</feature>
<comment type="function">
    <text evidence="10">Catalyzes the transfer of the alpha-amino group from S-adenosyl-L-methionine (SAM) to 7-keto-8-aminopelargonic acid (KAPA) to form 7,8-diaminopelargonic acid (DAPA). It is the only aminotransferase known to utilize SAM as an amino donor.</text>
</comment>
<dbReference type="UniPathway" id="UPA00078">
    <property type="reaction ID" value="UER00160"/>
</dbReference>
<keyword evidence="3 10" id="KW-0032">Aminotransferase</keyword>
<dbReference type="InterPro" id="IPR005815">
    <property type="entry name" value="BioA"/>
</dbReference>
<dbReference type="GO" id="GO:0030170">
    <property type="term" value="F:pyridoxal phosphate binding"/>
    <property type="evidence" value="ECO:0007669"/>
    <property type="project" value="UniProtKB-UniRule"/>
</dbReference>
<evidence type="ECO:0000256" key="4">
    <source>
        <dbReference type="ARBA" id="ARBA00022679"/>
    </source>
</evidence>
<dbReference type="EC" id="2.6.1.62" evidence="10"/>
<comment type="similarity">
    <text evidence="9 10">Belongs to the class-III pyridoxal-phosphate-dependent aminotransferase family. BioA subfamily.</text>
</comment>
<comment type="pathway">
    <text evidence="2 10">Cofactor biosynthesis; biotin biosynthesis; 7,8-diaminononanoate from 8-amino-7-oxononanoate (SAM route): step 1/1.</text>
</comment>
<dbReference type="InterPro" id="IPR049704">
    <property type="entry name" value="Aminotrans_3_PPA_site"/>
</dbReference>
<dbReference type="InterPro" id="IPR005814">
    <property type="entry name" value="Aminotrans_3"/>
</dbReference>
<evidence type="ECO:0000256" key="10">
    <source>
        <dbReference type="HAMAP-Rule" id="MF_00834"/>
    </source>
</evidence>
<dbReference type="Gene3D" id="3.90.1150.10">
    <property type="entry name" value="Aspartate Aminotransferase, domain 1"/>
    <property type="match status" value="1"/>
</dbReference>
<accession>R4YWR0</accession>